<sequence length="117" mass="11953">MKFLEPVRMADDDGHGPVWARSRRKSGGNPVVGLIVTLVALFGALTIALSVAERSVAGAGERIDGWIAVAVDGVRGLTGQADEAAEAAGQEAVQATEKAGDAMQAGAEAAREELSNP</sequence>
<name>A0ABV6R229_9CAUL</name>
<organism evidence="3 4">
    <name type="scientific">Brevundimonas balnearis</name>
    <dbReference type="NCBI Taxonomy" id="1572858"/>
    <lineage>
        <taxon>Bacteria</taxon>
        <taxon>Pseudomonadati</taxon>
        <taxon>Pseudomonadota</taxon>
        <taxon>Alphaproteobacteria</taxon>
        <taxon>Caulobacterales</taxon>
        <taxon>Caulobacteraceae</taxon>
        <taxon>Brevundimonas</taxon>
    </lineage>
</organism>
<evidence type="ECO:0000313" key="4">
    <source>
        <dbReference type="Proteomes" id="UP001589906"/>
    </source>
</evidence>
<proteinExistence type="predicted"/>
<feature type="compositionally biased region" description="Low complexity" evidence="1">
    <location>
        <begin position="88"/>
        <end position="108"/>
    </location>
</feature>
<comment type="caution">
    <text evidence="3">The sequence shown here is derived from an EMBL/GenBank/DDBJ whole genome shotgun (WGS) entry which is preliminary data.</text>
</comment>
<gene>
    <name evidence="3" type="ORF">ACFFGE_07260</name>
</gene>
<evidence type="ECO:0000256" key="2">
    <source>
        <dbReference type="SAM" id="Phobius"/>
    </source>
</evidence>
<dbReference type="EMBL" id="JBHLSW010000005">
    <property type="protein sequence ID" value="MFC0633674.1"/>
    <property type="molecule type" value="Genomic_DNA"/>
</dbReference>
<accession>A0ABV6R229</accession>
<evidence type="ECO:0000256" key="1">
    <source>
        <dbReference type="SAM" id="MobiDB-lite"/>
    </source>
</evidence>
<feature type="transmembrane region" description="Helical" evidence="2">
    <location>
        <begin position="31"/>
        <end position="52"/>
    </location>
</feature>
<protein>
    <submittedName>
        <fullName evidence="3">Uncharacterized protein</fullName>
    </submittedName>
</protein>
<keyword evidence="2" id="KW-0812">Transmembrane</keyword>
<keyword evidence="2" id="KW-1133">Transmembrane helix</keyword>
<keyword evidence="4" id="KW-1185">Reference proteome</keyword>
<dbReference type="RefSeq" id="WP_376835627.1">
    <property type="nucleotide sequence ID" value="NZ_JBHLSW010000005.1"/>
</dbReference>
<feature type="region of interest" description="Disordered" evidence="1">
    <location>
        <begin position="88"/>
        <end position="117"/>
    </location>
</feature>
<evidence type="ECO:0000313" key="3">
    <source>
        <dbReference type="EMBL" id="MFC0633674.1"/>
    </source>
</evidence>
<reference evidence="3 4" key="1">
    <citation type="submission" date="2024-09" db="EMBL/GenBank/DDBJ databases">
        <authorList>
            <person name="Sun Q."/>
            <person name="Mori K."/>
        </authorList>
    </citation>
    <scope>NUCLEOTIDE SEQUENCE [LARGE SCALE GENOMIC DNA]</scope>
    <source>
        <strain evidence="3 4">NCAIM B.02621</strain>
    </source>
</reference>
<dbReference type="Proteomes" id="UP001589906">
    <property type="component" value="Unassembled WGS sequence"/>
</dbReference>
<keyword evidence="2" id="KW-0472">Membrane</keyword>